<dbReference type="SUPFAM" id="SSF103088">
    <property type="entry name" value="OmpA-like"/>
    <property type="match status" value="1"/>
</dbReference>
<dbReference type="Proteomes" id="UP001596989">
    <property type="component" value="Unassembled WGS sequence"/>
</dbReference>
<dbReference type="InterPro" id="IPR050330">
    <property type="entry name" value="Bact_OuterMem_StrucFunc"/>
</dbReference>
<dbReference type="PANTHER" id="PTHR30329:SF20">
    <property type="entry name" value="EXPORTED PROTEIN"/>
    <property type="match status" value="1"/>
</dbReference>
<proteinExistence type="predicted"/>
<comment type="caution">
    <text evidence="3">The sequence shown here is derived from an EMBL/GenBank/DDBJ whole genome shotgun (WGS) entry which is preliminary data.</text>
</comment>
<reference evidence="4" key="1">
    <citation type="journal article" date="2019" name="Int. J. Syst. Evol. Microbiol.">
        <title>The Global Catalogue of Microorganisms (GCM) 10K type strain sequencing project: providing services to taxonomists for standard genome sequencing and annotation.</title>
        <authorList>
            <consortium name="The Broad Institute Genomics Platform"/>
            <consortium name="The Broad Institute Genome Sequencing Center for Infectious Disease"/>
            <person name="Wu L."/>
            <person name="Ma J."/>
        </authorList>
    </citation>
    <scope>NUCLEOTIDE SEQUENCE [LARGE SCALE GENOMIC DNA]</scope>
    <source>
        <strain evidence="4">CCUG 59129</strain>
    </source>
</reference>
<dbReference type="PANTHER" id="PTHR30329">
    <property type="entry name" value="STATOR ELEMENT OF FLAGELLAR MOTOR COMPLEX"/>
    <property type="match status" value="1"/>
</dbReference>
<keyword evidence="1" id="KW-0472">Membrane</keyword>
<dbReference type="InterPro" id="IPR006665">
    <property type="entry name" value="OmpA-like"/>
</dbReference>
<dbReference type="CDD" id="cd07185">
    <property type="entry name" value="OmpA_C-like"/>
    <property type="match status" value="1"/>
</dbReference>
<organism evidence="3 4">
    <name type="scientific">Paenibacillus chungangensis</name>
    <dbReference type="NCBI Taxonomy" id="696535"/>
    <lineage>
        <taxon>Bacteria</taxon>
        <taxon>Bacillati</taxon>
        <taxon>Bacillota</taxon>
        <taxon>Bacilli</taxon>
        <taxon>Bacillales</taxon>
        <taxon>Paenibacillaceae</taxon>
        <taxon>Paenibacillus</taxon>
    </lineage>
</organism>
<dbReference type="EMBL" id="JBHTJZ010000022">
    <property type="protein sequence ID" value="MFD0960581.1"/>
    <property type="molecule type" value="Genomic_DNA"/>
</dbReference>
<protein>
    <submittedName>
        <fullName evidence="3">OmpA family protein</fullName>
    </submittedName>
</protein>
<dbReference type="Pfam" id="PF00691">
    <property type="entry name" value="OmpA"/>
    <property type="match status" value="1"/>
</dbReference>
<dbReference type="PROSITE" id="PS51123">
    <property type="entry name" value="OMPA_2"/>
    <property type="match status" value="1"/>
</dbReference>
<gene>
    <name evidence="3" type="ORF">ACFQ2I_14410</name>
</gene>
<accession>A0ABW3HSS8</accession>
<name>A0ABW3HSS8_9BACL</name>
<dbReference type="Gene3D" id="3.30.1330.60">
    <property type="entry name" value="OmpA-like domain"/>
    <property type="match status" value="1"/>
</dbReference>
<sequence length="197" mass="22772">MELEAQEQEIAEKEDIIRQQLEDIIGVKSLIIQELTEAFKESGLNIEIDQSTGAIRFPGKILFATNSTELSDEGEQFLREFVPKYLKILMDDRFRSEIANILIEGHTDNVGTYMSNMDLSQGRAYSVFKFIYSDELVDFREKELAQQFITVNGKSYSQPLNDEAGHYNPERSRRVEFLFRLKDEESIKELENLVNAS</sequence>
<keyword evidence="4" id="KW-1185">Reference proteome</keyword>
<evidence type="ECO:0000256" key="1">
    <source>
        <dbReference type="PROSITE-ProRule" id="PRU00473"/>
    </source>
</evidence>
<dbReference type="RefSeq" id="WP_377565157.1">
    <property type="nucleotide sequence ID" value="NZ_JBHTJZ010000022.1"/>
</dbReference>
<dbReference type="InterPro" id="IPR036737">
    <property type="entry name" value="OmpA-like_sf"/>
</dbReference>
<feature type="domain" description="OmpA-like" evidence="2">
    <location>
        <begin position="50"/>
        <end position="183"/>
    </location>
</feature>
<evidence type="ECO:0000313" key="3">
    <source>
        <dbReference type="EMBL" id="MFD0960581.1"/>
    </source>
</evidence>
<evidence type="ECO:0000313" key="4">
    <source>
        <dbReference type="Proteomes" id="UP001596989"/>
    </source>
</evidence>
<evidence type="ECO:0000259" key="2">
    <source>
        <dbReference type="PROSITE" id="PS51123"/>
    </source>
</evidence>